<dbReference type="Proteomes" id="UP001213000">
    <property type="component" value="Unassembled WGS sequence"/>
</dbReference>
<sequence length="139" mass="15453">MQNELPYEYTLESISSPTLFRSTYIAPTIDAAGGMYAAHHLTRCPGPNATSPTMGNIKRRSPDTVLPLDAPTQPRRYVTPSVTSRKDIPSFYTQNVALPFLPKAKKMNLKRSELVSLLRIKRRLRGGVGRTLLRLGRAG</sequence>
<proteinExistence type="predicted"/>
<comment type="caution">
    <text evidence="2">The sequence shown here is derived from an EMBL/GenBank/DDBJ whole genome shotgun (WGS) entry which is preliminary data.</text>
</comment>
<protein>
    <submittedName>
        <fullName evidence="2">Uncharacterized protein</fullName>
    </submittedName>
</protein>
<evidence type="ECO:0000313" key="2">
    <source>
        <dbReference type="EMBL" id="KAJ3562232.1"/>
    </source>
</evidence>
<gene>
    <name evidence="2" type="ORF">NP233_g9707</name>
</gene>
<evidence type="ECO:0000313" key="3">
    <source>
        <dbReference type="Proteomes" id="UP001213000"/>
    </source>
</evidence>
<dbReference type="EMBL" id="JANIEX010000895">
    <property type="protein sequence ID" value="KAJ3562232.1"/>
    <property type="molecule type" value="Genomic_DNA"/>
</dbReference>
<reference evidence="2" key="1">
    <citation type="submission" date="2022-07" db="EMBL/GenBank/DDBJ databases">
        <title>Genome Sequence of Leucocoprinus birnbaumii.</title>
        <authorList>
            <person name="Buettner E."/>
        </authorList>
    </citation>
    <scope>NUCLEOTIDE SEQUENCE</scope>
    <source>
        <strain evidence="2">VT141</strain>
    </source>
</reference>
<organism evidence="2 3">
    <name type="scientific">Leucocoprinus birnbaumii</name>
    <dbReference type="NCBI Taxonomy" id="56174"/>
    <lineage>
        <taxon>Eukaryota</taxon>
        <taxon>Fungi</taxon>
        <taxon>Dikarya</taxon>
        <taxon>Basidiomycota</taxon>
        <taxon>Agaricomycotina</taxon>
        <taxon>Agaricomycetes</taxon>
        <taxon>Agaricomycetidae</taxon>
        <taxon>Agaricales</taxon>
        <taxon>Agaricineae</taxon>
        <taxon>Agaricaceae</taxon>
        <taxon>Leucocoprinus</taxon>
    </lineage>
</organism>
<evidence type="ECO:0000256" key="1">
    <source>
        <dbReference type="SAM" id="MobiDB-lite"/>
    </source>
</evidence>
<name>A0AAD5VKL9_9AGAR</name>
<accession>A0AAD5VKL9</accession>
<feature type="region of interest" description="Disordered" evidence="1">
    <location>
        <begin position="47"/>
        <end position="81"/>
    </location>
</feature>
<keyword evidence="3" id="KW-1185">Reference proteome</keyword>
<dbReference type="AlphaFoldDB" id="A0AAD5VKL9"/>